<dbReference type="Proteomes" id="UP000613193">
    <property type="component" value="Unassembled WGS sequence"/>
</dbReference>
<dbReference type="SMART" id="SM01059">
    <property type="entry name" value="CAT"/>
    <property type="match status" value="1"/>
</dbReference>
<evidence type="ECO:0000256" key="1">
    <source>
        <dbReference type="PIRSR" id="PIRSR000440-1"/>
    </source>
</evidence>
<evidence type="ECO:0000313" key="3">
    <source>
        <dbReference type="Proteomes" id="UP000613193"/>
    </source>
</evidence>
<gene>
    <name evidence="2" type="ORF">I5M19_09515</name>
</gene>
<comment type="caution">
    <text evidence="2">The sequence shown here is derived from an EMBL/GenBank/DDBJ whole genome shotgun (WGS) entry which is preliminary data.</text>
</comment>
<dbReference type="SUPFAM" id="SSF52777">
    <property type="entry name" value="CoA-dependent acyltransferases"/>
    <property type="match status" value="1"/>
</dbReference>
<accession>A0A934PUC2</accession>
<dbReference type="AlphaFoldDB" id="A0A934PUC2"/>
<dbReference type="PANTHER" id="PTHR38474">
    <property type="entry name" value="SLR0299 PROTEIN"/>
    <property type="match status" value="1"/>
</dbReference>
<organism evidence="2 3">
    <name type="scientific">Mucilaginibacter segetis</name>
    <dbReference type="NCBI Taxonomy" id="2793071"/>
    <lineage>
        <taxon>Bacteria</taxon>
        <taxon>Pseudomonadati</taxon>
        <taxon>Bacteroidota</taxon>
        <taxon>Sphingobacteriia</taxon>
        <taxon>Sphingobacteriales</taxon>
        <taxon>Sphingobacteriaceae</taxon>
        <taxon>Mucilaginibacter</taxon>
    </lineage>
</organism>
<reference evidence="2" key="1">
    <citation type="submission" date="2020-12" db="EMBL/GenBank/DDBJ databases">
        <title>Bacterial novel species Mucilaginibacter sp. SD-g isolated from soil.</title>
        <authorList>
            <person name="Jung H.-Y."/>
        </authorList>
    </citation>
    <scope>NUCLEOTIDE SEQUENCE</scope>
    <source>
        <strain evidence="2">SD-g</strain>
    </source>
</reference>
<dbReference type="Pfam" id="PF00302">
    <property type="entry name" value="CAT"/>
    <property type="match status" value="1"/>
</dbReference>
<dbReference type="GO" id="GO:0008811">
    <property type="term" value="F:chloramphenicol O-acetyltransferase activity"/>
    <property type="evidence" value="ECO:0007669"/>
    <property type="project" value="InterPro"/>
</dbReference>
<sequence>MKAKIDMADWPRKDHFNFFNKFEEPFFGVTVNVDCTDAYERAKRKGASFFLYYLYASLTAVNNTEAFRYRIIDDEVYLFDVVHASSTVNRPDGTFGFSYIDFKPTFDEFAAGAKAEIERIQNTTGLIPSSSGENVIHYSAIPWIDFTSLTHARSFSFKDSVPKISFGKITENNSRKLMPVSITVHHGLMDGLHVANYVDLFQELLNNSDQQF</sequence>
<protein>
    <submittedName>
        <fullName evidence="2">Chloramphenicol acetyltransferase</fullName>
    </submittedName>
</protein>
<dbReference type="EMBL" id="JAEHFW010000001">
    <property type="protein sequence ID" value="MBK0379545.1"/>
    <property type="molecule type" value="Genomic_DNA"/>
</dbReference>
<keyword evidence="3" id="KW-1185">Reference proteome</keyword>
<proteinExistence type="predicted"/>
<dbReference type="Gene3D" id="3.30.559.10">
    <property type="entry name" value="Chloramphenicol acetyltransferase-like domain"/>
    <property type="match status" value="1"/>
</dbReference>
<dbReference type="InterPro" id="IPR001707">
    <property type="entry name" value="Cmp_AcTrfase"/>
</dbReference>
<dbReference type="RefSeq" id="WP_200065987.1">
    <property type="nucleotide sequence ID" value="NZ_JAEHFW010000001.1"/>
</dbReference>
<name>A0A934PUC2_9SPHI</name>
<dbReference type="PIRSF" id="PIRSF000440">
    <property type="entry name" value="CAT"/>
    <property type="match status" value="1"/>
</dbReference>
<feature type="active site" description="Proton acceptor" evidence="1">
    <location>
        <position position="186"/>
    </location>
</feature>
<dbReference type="InterPro" id="IPR023213">
    <property type="entry name" value="CAT-like_dom_sf"/>
</dbReference>
<evidence type="ECO:0000313" key="2">
    <source>
        <dbReference type="EMBL" id="MBK0379545.1"/>
    </source>
</evidence>
<dbReference type="PANTHER" id="PTHR38474:SF1">
    <property type="entry name" value="SLR0299 PROTEIN"/>
    <property type="match status" value="1"/>
</dbReference>